<dbReference type="Proteomes" id="UP001501536">
    <property type="component" value="Unassembled WGS sequence"/>
</dbReference>
<dbReference type="InterPro" id="IPR050984">
    <property type="entry name" value="Gfo/Idh/MocA_domain"/>
</dbReference>
<dbReference type="InterPro" id="IPR055170">
    <property type="entry name" value="GFO_IDH_MocA-like_dom"/>
</dbReference>
<evidence type="ECO:0000256" key="1">
    <source>
        <dbReference type="ARBA" id="ARBA00010928"/>
    </source>
</evidence>
<dbReference type="InterPro" id="IPR000683">
    <property type="entry name" value="Gfo/Idh/MocA-like_OxRdtase_N"/>
</dbReference>
<comment type="similarity">
    <text evidence="1">Belongs to the Gfo/Idh/MocA family.</text>
</comment>
<dbReference type="EMBL" id="BAABCJ010000002">
    <property type="protein sequence ID" value="GAA3700633.1"/>
    <property type="molecule type" value="Genomic_DNA"/>
</dbReference>
<dbReference type="Gene3D" id="3.30.360.10">
    <property type="entry name" value="Dihydrodipicolinate Reductase, domain 2"/>
    <property type="match status" value="1"/>
</dbReference>
<organism evidence="6 7">
    <name type="scientific">Zhihengliuella alba</name>
    <dbReference type="NCBI Taxonomy" id="547018"/>
    <lineage>
        <taxon>Bacteria</taxon>
        <taxon>Bacillati</taxon>
        <taxon>Actinomycetota</taxon>
        <taxon>Actinomycetes</taxon>
        <taxon>Micrococcales</taxon>
        <taxon>Micrococcaceae</taxon>
        <taxon>Zhihengliuella</taxon>
    </lineage>
</organism>
<dbReference type="SUPFAM" id="SSF51735">
    <property type="entry name" value="NAD(P)-binding Rossmann-fold domains"/>
    <property type="match status" value="1"/>
</dbReference>
<keyword evidence="3" id="KW-0520">NAD</keyword>
<evidence type="ECO:0000313" key="7">
    <source>
        <dbReference type="Proteomes" id="UP001501536"/>
    </source>
</evidence>
<dbReference type="InterPro" id="IPR036291">
    <property type="entry name" value="NAD(P)-bd_dom_sf"/>
</dbReference>
<name>A0ABP7DAK0_9MICC</name>
<evidence type="ECO:0000313" key="6">
    <source>
        <dbReference type="EMBL" id="GAA3700633.1"/>
    </source>
</evidence>
<dbReference type="Pfam" id="PF22725">
    <property type="entry name" value="GFO_IDH_MocA_C3"/>
    <property type="match status" value="1"/>
</dbReference>
<keyword evidence="7" id="KW-1185">Reference proteome</keyword>
<evidence type="ECO:0000259" key="4">
    <source>
        <dbReference type="Pfam" id="PF01408"/>
    </source>
</evidence>
<dbReference type="SUPFAM" id="SSF55347">
    <property type="entry name" value="Glyceraldehyde-3-phosphate dehydrogenase-like, C-terminal domain"/>
    <property type="match status" value="1"/>
</dbReference>
<evidence type="ECO:0000256" key="3">
    <source>
        <dbReference type="ARBA" id="ARBA00023027"/>
    </source>
</evidence>
<evidence type="ECO:0000256" key="2">
    <source>
        <dbReference type="ARBA" id="ARBA00023002"/>
    </source>
</evidence>
<feature type="domain" description="Gfo/Idh/MocA-like oxidoreductase N-terminal" evidence="4">
    <location>
        <begin position="5"/>
        <end position="120"/>
    </location>
</feature>
<dbReference type="PANTHER" id="PTHR22604">
    <property type="entry name" value="OXIDOREDUCTASES"/>
    <property type="match status" value="1"/>
</dbReference>
<dbReference type="RefSeq" id="WP_344881625.1">
    <property type="nucleotide sequence ID" value="NZ_BAABCJ010000002.1"/>
</dbReference>
<evidence type="ECO:0000259" key="5">
    <source>
        <dbReference type="Pfam" id="PF22725"/>
    </source>
</evidence>
<proteinExistence type="inferred from homology"/>
<dbReference type="PANTHER" id="PTHR22604:SF105">
    <property type="entry name" value="TRANS-1,2-DIHYDROBENZENE-1,2-DIOL DEHYDROGENASE"/>
    <property type="match status" value="1"/>
</dbReference>
<gene>
    <name evidence="6" type="ORF">GCM10022377_12430</name>
</gene>
<protein>
    <submittedName>
        <fullName evidence="6">Gfo/Idh/MocA family oxidoreductase</fullName>
    </submittedName>
</protein>
<comment type="caution">
    <text evidence="6">The sequence shown here is derived from an EMBL/GenBank/DDBJ whole genome shotgun (WGS) entry which is preliminary data.</text>
</comment>
<accession>A0ABP7DAK0</accession>
<sequence>MQKLRWGILATGLIARLFTRDAQLAGLDVAAVGSRSPASAQAFAAELGLEHAYGSYEELASSDAVDIVYIGTPHTAHYATAALALERGKHVLLEKPFTVNAEEAAGLRDLARSRGLLLMEAMWSRYLPHMARVREIVGAGGIGEVRAVFADHTQSISTDPAHRLNALELGGGSLLDLGVYPVSFAWDLLGEPTSVKASARLSETGADAEVATILTHGGGAISTSLSSSRAAGPNHAHVIGTAGRIEIDAVWYNATGFTHCGADGSVIERYASEVPGRGMQYQALAAERLVAEGRLEGDVLTLDESVAIMGTLDEVRRQIGVVYPGERR</sequence>
<feature type="domain" description="GFO/IDH/MocA-like oxidoreductase" evidence="5">
    <location>
        <begin position="131"/>
        <end position="246"/>
    </location>
</feature>
<dbReference type="Pfam" id="PF01408">
    <property type="entry name" value="GFO_IDH_MocA"/>
    <property type="match status" value="1"/>
</dbReference>
<keyword evidence="2" id="KW-0560">Oxidoreductase</keyword>
<reference evidence="7" key="1">
    <citation type="journal article" date="2019" name="Int. J. Syst. Evol. Microbiol.">
        <title>The Global Catalogue of Microorganisms (GCM) 10K type strain sequencing project: providing services to taxonomists for standard genome sequencing and annotation.</title>
        <authorList>
            <consortium name="The Broad Institute Genomics Platform"/>
            <consortium name="The Broad Institute Genome Sequencing Center for Infectious Disease"/>
            <person name="Wu L."/>
            <person name="Ma J."/>
        </authorList>
    </citation>
    <scope>NUCLEOTIDE SEQUENCE [LARGE SCALE GENOMIC DNA]</scope>
    <source>
        <strain evidence="7">JCM 16961</strain>
    </source>
</reference>
<dbReference type="Gene3D" id="3.40.50.720">
    <property type="entry name" value="NAD(P)-binding Rossmann-like Domain"/>
    <property type="match status" value="1"/>
</dbReference>